<evidence type="ECO:0000256" key="2">
    <source>
        <dbReference type="ARBA" id="ARBA00022832"/>
    </source>
</evidence>
<protein>
    <recommendedName>
        <fullName evidence="7">Enoyl-CoA hydratase domain-containing protein 3, mitochondrial</fullName>
    </recommendedName>
</protein>
<dbReference type="CDD" id="cd06558">
    <property type="entry name" value="crotonase-like"/>
    <property type="match status" value="1"/>
</dbReference>
<evidence type="ECO:0000313" key="8">
    <source>
        <dbReference type="EMBL" id="CAH0109740.1"/>
    </source>
</evidence>
<dbReference type="InterPro" id="IPR029045">
    <property type="entry name" value="ClpP/crotonase-like_dom_sf"/>
</dbReference>
<evidence type="ECO:0000256" key="7">
    <source>
        <dbReference type="ARBA" id="ARBA00040545"/>
    </source>
</evidence>
<evidence type="ECO:0000313" key="9">
    <source>
        <dbReference type="Proteomes" id="UP000789390"/>
    </source>
</evidence>
<evidence type="ECO:0000256" key="1">
    <source>
        <dbReference type="ARBA" id="ARBA00004173"/>
    </source>
</evidence>
<dbReference type="Proteomes" id="UP000789390">
    <property type="component" value="Unassembled WGS sequence"/>
</dbReference>
<dbReference type="SUPFAM" id="SSF52096">
    <property type="entry name" value="ClpP/crotonase"/>
    <property type="match status" value="1"/>
</dbReference>
<dbReference type="GO" id="GO:0005739">
    <property type="term" value="C:mitochondrion"/>
    <property type="evidence" value="ECO:0007669"/>
    <property type="project" value="UniProtKB-SubCell"/>
</dbReference>
<dbReference type="PANTHER" id="PTHR43602:SF1">
    <property type="entry name" value="ENOYL-COA HYDRATASE DOMAIN-CONTAINING PROTEIN 3, MITOCHONDRIAL"/>
    <property type="match status" value="1"/>
</dbReference>
<comment type="function">
    <text evidence="6">May play a role in fatty acid biosynthesis and insulin sensitivity.</text>
</comment>
<dbReference type="EMBL" id="CAKKLH010000294">
    <property type="protein sequence ID" value="CAH0109740.1"/>
    <property type="molecule type" value="Genomic_DNA"/>
</dbReference>
<dbReference type="GO" id="GO:0006631">
    <property type="term" value="P:fatty acid metabolic process"/>
    <property type="evidence" value="ECO:0007669"/>
    <property type="project" value="UniProtKB-KW"/>
</dbReference>
<comment type="caution">
    <text evidence="8">The sequence shown here is derived from an EMBL/GenBank/DDBJ whole genome shotgun (WGS) entry which is preliminary data.</text>
</comment>
<organism evidence="8 9">
    <name type="scientific">Daphnia galeata</name>
    <dbReference type="NCBI Taxonomy" id="27404"/>
    <lineage>
        <taxon>Eukaryota</taxon>
        <taxon>Metazoa</taxon>
        <taxon>Ecdysozoa</taxon>
        <taxon>Arthropoda</taxon>
        <taxon>Crustacea</taxon>
        <taxon>Branchiopoda</taxon>
        <taxon>Diplostraca</taxon>
        <taxon>Cladocera</taxon>
        <taxon>Anomopoda</taxon>
        <taxon>Daphniidae</taxon>
        <taxon>Daphnia</taxon>
    </lineage>
</organism>
<evidence type="ECO:0000256" key="6">
    <source>
        <dbReference type="ARBA" id="ARBA00037410"/>
    </source>
</evidence>
<comment type="subcellular location">
    <subcellularLocation>
        <location evidence="1">Mitochondrion</location>
    </subcellularLocation>
</comment>
<evidence type="ECO:0000256" key="5">
    <source>
        <dbReference type="ARBA" id="ARBA00023128"/>
    </source>
</evidence>
<dbReference type="AlphaFoldDB" id="A0A8J2RWF5"/>
<dbReference type="Gene3D" id="3.90.226.10">
    <property type="entry name" value="2-enoyl-CoA Hydratase, Chain A, domain 1"/>
    <property type="match status" value="1"/>
</dbReference>
<dbReference type="OrthoDB" id="2139957at2759"/>
<dbReference type="Gene3D" id="1.10.12.10">
    <property type="entry name" value="Lyase 2-enoyl-coa Hydratase, Chain A, domain 2"/>
    <property type="match status" value="1"/>
</dbReference>
<dbReference type="GO" id="GO:0016836">
    <property type="term" value="F:hydro-lyase activity"/>
    <property type="evidence" value="ECO:0007669"/>
    <property type="project" value="TreeGrafter"/>
</dbReference>
<dbReference type="InterPro" id="IPR052377">
    <property type="entry name" value="Mitochondrial_ECH-domain"/>
</dbReference>
<gene>
    <name evidence="8" type="ORF">DGAL_LOCUS13225</name>
</gene>
<keyword evidence="5" id="KW-0496">Mitochondrion</keyword>
<dbReference type="InterPro" id="IPR014748">
    <property type="entry name" value="Enoyl-CoA_hydra_C"/>
</dbReference>
<evidence type="ECO:0000256" key="4">
    <source>
        <dbReference type="ARBA" id="ARBA00023098"/>
    </source>
</evidence>
<accession>A0A8J2RWF5</accession>
<dbReference type="InterPro" id="IPR001753">
    <property type="entry name" value="Enoyl-CoA_hydra/iso"/>
</dbReference>
<dbReference type="PANTHER" id="PTHR43602">
    <property type="match status" value="1"/>
</dbReference>
<name>A0A8J2RWF5_9CRUS</name>
<dbReference type="Pfam" id="PF00378">
    <property type="entry name" value="ECH_1"/>
    <property type="match status" value="1"/>
</dbReference>
<keyword evidence="4" id="KW-0443">Lipid metabolism</keyword>
<keyword evidence="2" id="KW-0276">Fatty acid metabolism</keyword>
<evidence type="ECO:0000256" key="3">
    <source>
        <dbReference type="ARBA" id="ARBA00022946"/>
    </source>
</evidence>
<sequence>MGMATRFTQLAGSIKNVSKCFYSSSASSQLETLKLIRFSNQNGIYNVQLNSPKTRNALSTEMLQELKTIFEAVNGSKDARCVLLTASEGKVFSAGHNLKELTNDTPKSHHELVFSTCTSLMKLLIDCPIPIVAQVDGIAAAAGCQLVAMCDIVVASTNATFSTPGVNLGLFCSTPGVAVARSIPMKLASYMLYTGLPITAEEAFKAGLVSRVVAAENLENETQQVIESIHKKSLPVIRLGKNFLNRQVKMDIIEAYKEGESVMVNNLQFQDAQEGLKSFAEKRKPKFQDQ</sequence>
<proteinExistence type="predicted"/>
<reference evidence="8" key="1">
    <citation type="submission" date="2021-11" db="EMBL/GenBank/DDBJ databases">
        <authorList>
            <person name="Schell T."/>
        </authorList>
    </citation>
    <scope>NUCLEOTIDE SEQUENCE</scope>
    <source>
        <strain evidence="8">M5</strain>
    </source>
</reference>
<keyword evidence="3" id="KW-0809">Transit peptide</keyword>
<keyword evidence="9" id="KW-1185">Reference proteome</keyword>